<dbReference type="InterPro" id="IPR009057">
    <property type="entry name" value="Homeodomain-like_sf"/>
</dbReference>
<organism evidence="6 7">
    <name type="scientific">Streptomyces smaragdinus</name>
    <dbReference type="NCBI Taxonomy" id="2585196"/>
    <lineage>
        <taxon>Bacteria</taxon>
        <taxon>Bacillati</taxon>
        <taxon>Actinomycetota</taxon>
        <taxon>Actinomycetes</taxon>
        <taxon>Kitasatosporales</taxon>
        <taxon>Streptomycetaceae</taxon>
        <taxon>Streptomyces</taxon>
    </lineage>
</organism>
<feature type="DNA-binding region" description="H-T-H motif" evidence="4">
    <location>
        <begin position="35"/>
        <end position="54"/>
    </location>
</feature>
<keyword evidence="1" id="KW-0805">Transcription regulation</keyword>
<keyword evidence="3" id="KW-0804">Transcription</keyword>
<evidence type="ECO:0000256" key="4">
    <source>
        <dbReference type="PROSITE-ProRule" id="PRU00335"/>
    </source>
</evidence>
<evidence type="ECO:0000256" key="2">
    <source>
        <dbReference type="ARBA" id="ARBA00023125"/>
    </source>
</evidence>
<evidence type="ECO:0000256" key="3">
    <source>
        <dbReference type="ARBA" id="ARBA00023163"/>
    </source>
</evidence>
<name>A0A7K0CQW7_9ACTN</name>
<dbReference type="EMBL" id="WEGJ01000040">
    <property type="protein sequence ID" value="MQY15877.1"/>
    <property type="molecule type" value="Genomic_DNA"/>
</dbReference>
<keyword evidence="7" id="KW-1185">Reference proteome</keyword>
<comment type="caution">
    <text evidence="6">The sequence shown here is derived from an EMBL/GenBank/DDBJ whole genome shotgun (WGS) entry which is preliminary data.</text>
</comment>
<evidence type="ECO:0000256" key="1">
    <source>
        <dbReference type="ARBA" id="ARBA00023015"/>
    </source>
</evidence>
<dbReference type="Gene3D" id="1.10.357.10">
    <property type="entry name" value="Tetracycline Repressor, domain 2"/>
    <property type="match status" value="1"/>
</dbReference>
<evidence type="ECO:0000313" key="6">
    <source>
        <dbReference type="EMBL" id="MQY15877.1"/>
    </source>
</evidence>
<dbReference type="AlphaFoldDB" id="A0A7K0CQW7"/>
<evidence type="ECO:0000313" key="7">
    <source>
        <dbReference type="Proteomes" id="UP000466345"/>
    </source>
</evidence>
<dbReference type="InterPro" id="IPR050109">
    <property type="entry name" value="HTH-type_TetR-like_transc_reg"/>
</dbReference>
<evidence type="ECO:0000259" key="5">
    <source>
        <dbReference type="PROSITE" id="PS50977"/>
    </source>
</evidence>
<dbReference type="Proteomes" id="UP000466345">
    <property type="component" value="Unassembled WGS sequence"/>
</dbReference>
<dbReference type="PANTHER" id="PTHR30055:SF234">
    <property type="entry name" value="HTH-TYPE TRANSCRIPTIONAL REGULATOR BETI"/>
    <property type="match status" value="1"/>
</dbReference>
<dbReference type="PANTHER" id="PTHR30055">
    <property type="entry name" value="HTH-TYPE TRANSCRIPTIONAL REGULATOR RUTR"/>
    <property type="match status" value="1"/>
</dbReference>
<dbReference type="InterPro" id="IPR001647">
    <property type="entry name" value="HTH_TetR"/>
</dbReference>
<accession>A0A7K0CQW7</accession>
<reference evidence="6 7" key="1">
    <citation type="submission" date="2019-10" db="EMBL/GenBank/DDBJ databases">
        <title>Streptomyces smaragdinus sp. nov. and Streptomyces fabii sp. nov., isolated from the gut of fungus growing-termite Macrotermes natalensis.</title>
        <authorList>
            <person name="Schwitalla J."/>
            <person name="Benndorf R."/>
            <person name="Martin K."/>
            <person name="De Beer W."/>
            <person name="Kaster A.-K."/>
            <person name="Vollmers J."/>
            <person name="Poulsen M."/>
            <person name="Beemelmanns C."/>
        </authorList>
    </citation>
    <scope>NUCLEOTIDE SEQUENCE [LARGE SCALE GENOMIC DNA]</scope>
    <source>
        <strain evidence="6 7">RB5</strain>
    </source>
</reference>
<protein>
    <submittedName>
        <fullName evidence="6">HTH-type transcriptional regulator BetI</fullName>
    </submittedName>
</protein>
<sequence>MAGTNRTRLRGEKSREEILDAALRLMGERGYDGTSVAAVSAAVGVPKSLVFHHFGSKLGLLSAVMIRGAYRFFDAMKSARADVPEGGTHVKRLTWLLSRTAEAFDTHHDFHRLHTILMMTSDAAEPEVQQAIDQVRTEGRVQMHRLVSLAFADLGPGVARAVADELDDFGMLGFDGGFIAERGDGTPLVSQMGRFARAMAAIGEGRAAELAADEATPTDRRA</sequence>
<dbReference type="Pfam" id="PF00440">
    <property type="entry name" value="TetR_N"/>
    <property type="match status" value="1"/>
</dbReference>
<proteinExistence type="predicted"/>
<dbReference type="PROSITE" id="PS50977">
    <property type="entry name" value="HTH_TETR_2"/>
    <property type="match status" value="1"/>
</dbReference>
<dbReference type="SUPFAM" id="SSF46689">
    <property type="entry name" value="Homeodomain-like"/>
    <property type="match status" value="1"/>
</dbReference>
<dbReference type="GO" id="GO:0003700">
    <property type="term" value="F:DNA-binding transcription factor activity"/>
    <property type="evidence" value="ECO:0007669"/>
    <property type="project" value="TreeGrafter"/>
</dbReference>
<dbReference type="GO" id="GO:0000976">
    <property type="term" value="F:transcription cis-regulatory region binding"/>
    <property type="evidence" value="ECO:0007669"/>
    <property type="project" value="TreeGrafter"/>
</dbReference>
<keyword evidence="2 4" id="KW-0238">DNA-binding</keyword>
<dbReference type="PRINTS" id="PR00455">
    <property type="entry name" value="HTHTETR"/>
</dbReference>
<gene>
    <name evidence="6" type="primary">betI_5</name>
    <name evidence="6" type="ORF">SRB5_60690</name>
</gene>
<feature type="domain" description="HTH tetR-type" evidence="5">
    <location>
        <begin position="12"/>
        <end position="72"/>
    </location>
</feature>
<dbReference type="RefSeq" id="WP_194293074.1">
    <property type="nucleotide sequence ID" value="NZ_WEGJ01000040.1"/>
</dbReference>